<evidence type="ECO:0000256" key="2">
    <source>
        <dbReference type="ARBA" id="ARBA00010982"/>
    </source>
</evidence>
<sequence length="393" mass="42290">MKTAYIVKAYRTAVGKAPKGVFRFKRPDELAAETIQHMMNELPDFDKKRIDDVMVGNAMPEAEQGLNFGRLISLMGLEINDVPGVTVNRYCASGIETIGMATARIQSGMADCIIAGGAESMSFIPMGGYRPTPDYAVAKAGHEDYYWGMGLTAEAVAKQFNISREDQDLFAYHSHQKALKAQAEGKFDNQIVPITIEQTFVNANGKKETKSYTVNKDEGPRADTSLEALAKLRPVFAADGSVTAGTSSQMSDGAAFVLIMSEELVKELNLTPIARLVNYASAGVEPRIMGIGPVKAIPKALKQAGLQLKDIDLIELNEAFASQSLAVIRELDLNPDIVNVNGGAIALGHPLGCTGAKLSVQLFDEMKRRGNKYGMVTMCVGTGQGAAGIYEIL</sequence>
<dbReference type="Pfam" id="PF02803">
    <property type="entry name" value="Thiolase_C"/>
    <property type="match status" value="1"/>
</dbReference>
<dbReference type="FunFam" id="3.40.47.10:FF:000010">
    <property type="entry name" value="Acetyl-CoA acetyltransferase (Thiolase)"/>
    <property type="match status" value="1"/>
</dbReference>
<dbReference type="KEGG" id="fcm:BIW12_01355"/>
<evidence type="ECO:0000256" key="6">
    <source>
        <dbReference type="PIRSR" id="PIRSR000429-1"/>
    </source>
</evidence>
<dbReference type="PROSITE" id="PS00099">
    <property type="entry name" value="THIOLASE_3"/>
    <property type="match status" value="1"/>
</dbReference>
<proteinExistence type="inferred from homology"/>
<dbReference type="PROSITE" id="PS00098">
    <property type="entry name" value="THIOLASE_1"/>
    <property type="match status" value="1"/>
</dbReference>
<dbReference type="GO" id="GO:0003988">
    <property type="term" value="F:acetyl-CoA C-acyltransferase activity"/>
    <property type="evidence" value="ECO:0007669"/>
    <property type="project" value="UniProtKB-EC"/>
</dbReference>
<organism evidence="10 11">
    <name type="scientific">Flavobacterium commune</name>
    <dbReference type="NCBI Taxonomy" id="1306519"/>
    <lineage>
        <taxon>Bacteria</taxon>
        <taxon>Pseudomonadati</taxon>
        <taxon>Bacteroidota</taxon>
        <taxon>Flavobacteriia</taxon>
        <taxon>Flavobacteriales</taxon>
        <taxon>Flavobacteriaceae</taxon>
        <taxon>Flavobacterium</taxon>
    </lineage>
</organism>
<dbReference type="GO" id="GO:0006635">
    <property type="term" value="P:fatty acid beta-oxidation"/>
    <property type="evidence" value="ECO:0007669"/>
    <property type="project" value="TreeGrafter"/>
</dbReference>
<dbReference type="PANTHER" id="PTHR43853:SF21">
    <property type="entry name" value="STEROID 3-KETOACYL-COA THIOLASE"/>
    <property type="match status" value="1"/>
</dbReference>
<protein>
    <recommendedName>
        <fullName evidence="5">acetyl-CoA C-acyltransferase</fullName>
        <ecNumber evidence="5">2.3.1.16</ecNumber>
    </recommendedName>
</protein>
<dbReference type="Proteomes" id="UP000178198">
    <property type="component" value="Chromosome"/>
</dbReference>
<dbReference type="InterPro" id="IPR020613">
    <property type="entry name" value="Thiolase_CS"/>
</dbReference>
<dbReference type="GO" id="GO:0005737">
    <property type="term" value="C:cytoplasm"/>
    <property type="evidence" value="ECO:0007669"/>
    <property type="project" value="UniProtKB-ARBA"/>
</dbReference>
<feature type="active site" description="Proton acceptor" evidence="6">
    <location>
        <position position="349"/>
    </location>
</feature>
<dbReference type="STRING" id="1306519.BIW12_01355"/>
<comment type="similarity">
    <text evidence="2 7">Belongs to the thiolase-like superfamily. Thiolase family.</text>
</comment>
<dbReference type="EMBL" id="CP017774">
    <property type="protein sequence ID" value="AOZ98194.1"/>
    <property type="molecule type" value="Genomic_DNA"/>
</dbReference>
<evidence type="ECO:0000256" key="1">
    <source>
        <dbReference type="ARBA" id="ARBA00005189"/>
    </source>
</evidence>
<dbReference type="PIRSF" id="PIRSF000429">
    <property type="entry name" value="Ac-CoA_Ac_transf"/>
    <property type="match status" value="1"/>
</dbReference>
<dbReference type="Pfam" id="PF00108">
    <property type="entry name" value="Thiolase_N"/>
    <property type="match status" value="1"/>
</dbReference>
<gene>
    <name evidence="10" type="ORF">BIW12_01355</name>
</gene>
<feature type="domain" description="Thiolase C-terminal" evidence="9">
    <location>
        <begin position="270"/>
        <end position="390"/>
    </location>
</feature>
<evidence type="ECO:0000259" key="9">
    <source>
        <dbReference type="Pfam" id="PF02803"/>
    </source>
</evidence>
<accession>A0A1D9P7A4</accession>
<evidence type="ECO:0000259" key="8">
    <source>
        <dbReference type="Pfam" id="PF00108"/>
    </source>
</evidence>
<feature type="active site" description="Proton acceptor" evidence="6">
    <location>
        <position position="379"/>
    </location>
</feature>
<keyword evidence="4 7" id="KW-0012">Acyltransferase</keyword>
<dbReference type="InterPro" id="IPR002155">
    <property type="entry name" value="Thiolase"/>
</dbReference>
<dbReference type="Gene3D" id="3.40.47.10">
    <property type="match status" value="1"/>
</dbReference>
<keyword evidence="11" id="KW-1185">Reference proteome</keyword>
<dbReference type="GO" id="GO:0010124">
    <property type="term" value="P:phenylacetate catabolic process"/>
    <property type="evidence" value="ECO:0007669"/>
    <property type="project" value="TreeGrafter"/>
</dbReference>
<evidence type="ECO:0000256" key="5">
    <source>
        <dbReference type="ARBA" id="ARBA00024073"/>
    </source>
</evidence>
<dbReference type="InterPro" id="IPR016039">
    <property type="entry name" value="Thiolase-like"/>
</dbReference>
<dbReference type="PROSITE" id="PS00737">
    <property type="entry name" value="THIOLASE_2"/>
    <property type="match status" value="1"/>
</dbReference>
<keyword evidence="3 7" id="KW-0808">Transferase</keyword>
<dbReference type="InterPro" id="IPR020610">
    <property type="entry name" value="Thiolase_AS"/>
</dbReference>
<dbReference type="InterPro" id="IPR020617">
    <property type="entry name" value="Thiolase_C"/>
</dbReference>
<dbReference type="NCBIfam" id="TIGR01930">
    <property type="entry name" value="AcCoA-C-Actrans"/>
    <property type="match status" value="1"/>
</dbReference>
<comment type="pathway">
    <text evidence="1">Lipid metabolism.</text>
</comment>
<evidence type="ECO:0000313" key="11">
    <source>
        <dbReference type="Proteomes" id="UP000178198"/>
    </source>
</evidence>
<evidence type="ECO:0000256" key="7">
    <source>
        <dbReference type="RuleBase" id="RU003557"/>
    </source>
</evidence>
<name>A0A1D9P7A4_9FLAO</name>
<dbReference type="InterPro" id="IPR020615">
    <property type="entry name" value="Thiolase_acyl_enz_int_AS"/>
</dbReference>
<dbReference type="PANTHER" id="PTHR43853">
    <property type="entry name" value="3-KETOACYL-COA THIOLASE, PEROXISOMAL"/>
    <property type="match status" value="1"/>
</dbReference>
<feature type="active site" description="Acyl-thioester intermediate" evidence="6">
    <location>
        <position position="91"/>
    </location>
</feature>
<feature type="domain" description="Thiolase N-terminal" evidence="8">
    <location>
        <begin position="5"/>
        <end position="263"/>
    </location>
</feature>
<dbReference type="InterPro" id="IPR050215">
    <property type="entry name" value="Thiolase-like_sf_Thiolase"/>
</dbReference>
<dbReference type="RefSeq" id="WP_071183466.1">
    <property type="nucleotide sequence ID" value="NZ_CP017774.1"/>
</dbReference>
<dbReference type="EC" id="2.3.1.16" evidence="5"/>
<dbReference type="CDD" id="cd00751">
    <property type="entry name" value="thiolase"/>
    <property type="match status" value="1"/>
</dbReference>
<dbReference type="SUPFAM" id="SSF53901">
    <property type="entry name" value="Thiolase-like"/>
    <property type="match status" value="2"/>
</dbReference>
<reference evidence="10 11" key="1">
    <citation type="submission" date="2016-10" db="EMBL/GenBank/DDBJ databases">
        <title>Complete Genome Sequence of Flavobacterium sp. PK15.</title>
        <authorList>
            <person name="Ekwe A."/>
            <person name="Kim S.B."/>
        </authorList>
    </citation>
    <scope>NUCLEOTIDE SEQUENCE [LARGE SCALE GENOMIC DNA]</scope>
    <source>
        <strain evidence="10 11">PK15</strain>
    </source>
</reference>
<evidence type="ECO:0000256" key="4">
    <source>
        <dbReference type="ARBA" id="ARBA00023315"/>
    </source>
</evidence>
<dbReference type="OrthoDB" id="9764892at2"/>
<dbReference type="AlphaFoldDB" id="A0A1D9P7A4"/>
<evidence type="ECO:0000313" key="10">
    <source>
        <dbReference type="EMBL" id="AOZ98194.1"/>
    </source>
</evidence>
<evidence type="ECO:0000256" key="3">
    <source>
        <dbReference type="ARBA" id="ARBA00022679"/>
    </source>
</evidence>
<dbReference type="InterPro" id="IPR020616">
    <property type="entry name" value="Thiolase_N"/>
</dbReference>